<evidence type="ECO:0000256" key="2">
    <source>
        <dbReference type="ARBA" id="ARBA00022801"/>
    </source>
</evidence>
<comment type="catalytic activity">
    <reaction evidence="10">
        <text>S-hexadecanoyl-L-cysteinyl-[protein] + H2O = L-cysteinyl-[protein] + hexadecanoate + H(+)</text>
        <dbReference type="Rhea" id="RHEA:19233"/>
        <dbReference type="Rhea" id="RHEA-COMP:10131"/>
        <dbReference type="Rhea" id="RHEA-COMP:11032"/>
        <dbReference type="ChEBI" id="CHEBI:7896"/>
        <dbReference type="ChEBI" id="CHEBI:15377"/>
        <dbReference type="ChEBI" id="CHEBI:15378"/>
        <dbReference type="ChEBI" id="CHEBI:29950"/>
        <dbReference type="ChEBI" id="CHEBI:74151"/>
        <dbReference type="EC" id="3.1.2.22"/>
    </reaction>
    <physiologicalReaction direction="left-to-right" evidence="10">
        <dbReference type="Rhea" id="RHEA:19234"/>
    </physiologicalReaction>
</comment>
<evidence type="ECO:0000256" key="6">
    <source>
        <dbReference type="ARBA" id="ARBA00041520"/>
    </source>
</evidence>
<dbReference type="EMBL" id="VHLG01000002">
    <property type="protein sequence ID" value="TPW32548.1"/>
    <property type="molecule type" value="Genomic_DNA"/>
</dbReference>
<organism evidence="13 14">
    <name type="scientific">Martelella alba</name>
    <dbReference type="NCBI Taxonomy" id="2590451"/>
    <lineage>
        <taxon>Bacteria</taxon>
        <taxon>Pseudomonadati</taxon>
        <taxon>Pseudomonadota</taxon>
        <taxon>Alphaproteobacteria</taxon>
        <taxon>Hyphomicrobiales</taxon>
        <taxon>Aurantimonadaceae</taxon>
        <taxon>Martelella</taxon>
    </lineage>
</organism>
<dbReference type="EC" id="3.1.1.93" evidence="4"/>
<keyword evidence="14" id="KW-1185">Reference proteome</keyword>
<dbReference type="EC" id="3.1.2.22" evidence="1"/>
<evidence type="ECO:0000256" key="7">
    <source>
        <dbReference type="ARBA" id="ARBA00042645"/>
    </source>
</evidence>
<dbReference type="PANTHER" id="PTHR16138:SF7">
    <property type="entry name" value="PALMITOYL-PROTEIN THIOESTERASE ABHD10, MITOCHONDRIAL"/>
    <property type="match status" value="1"/>
</dbReference>
<dbReference type="Proteomes" id="UP000318801">
    <property type="component" value="Unassembled WGS sequence"/>
</dbReference>
<evidence type="ECO:0000256" key="5">
    <source>
        <dbReference type="ARBA" id="ARBA00039314"/>
    </source>
</evidence>
<comment type="catalytic activity">
    <reaction evidence="11">
        <text>mycophenolic acid O-acyl-beta-D-glucuronide + H2O = mycophenolate + D-glucuronate + H(+)</text>
        <dbReference type="Rhea" id="RHEA:34179"/>
        <dbReference type="ChEBI" id="CHEBI:15377"/>
        <dbReference type="ChEBI" id="CHEBI:15378"/>
        <dbReference type="ChEBI" id="CHEBI:58720"/>
        <dbReference type="ChEBI" id="CHEBI:62932"/>
        <dbReference type="ChEBI" id="CHEBI:66982"/>
        <dbReference type="EC" id="3.1.1.93"/>
    </reaction>
    <physiologicalReaction direction="left-to-right" evidence="11">
        <dbReference type="Rhea" id="RHEA:34180"/>
    </physiologicalReaction>
</comment>
<evidence type="ECO:0000256" key="11">
    <source>
        <dbReference type="ARBA" id="ARBA00047972"/>
    </source>
</evidence>
<comment type="function">
    <text evidence="9">Acts as an acyl-protein thioesterase that hydrolyzes fatty acids from acylated residues in proteins. Regulates the mitochondrial S-depalmitoylation of the nucleophilic active site residue of peroxiredoxin-5/PRDX5, a key antioxidant protein, therefore modulating mitochondrial antioxidant ability. Also catalyzes the deglucuronidation of mycophenolic acid acyl-glucuronide, an active metabolite of the immunosuppressant drug mycophenolate.</text>
</comment>
<comment type="caution">
    <text evidence="13">The sequence shown here is derived from an EMBL/GenBank/DDBJ whole genome shotgun (WGS) entry which is preliminary data.</text>
</comment>
<evidence type="ECO:0000313" key="14">
    <source>
        <dbReference type="Proteomes" id="UP000318801"/>
    </source>
</evidence>
<dbReference type="InterPro" id="IPR029058">
    <property type="entry name" value="AB_hydrolase_fold"/>
</dbReference>
<dbReference type="GO" id="GO:0008474">
    <property type="term" value="F:palmitoyl-(protein) hydrolase activity"/>
    <property type="evidence" value="ECO:0007669"/>
    <property type="project" value="UniProtKB-EC"/>
</dbReference>
<evidence type="ECO:0000256" key="3">
    <source>
        <dbReference type="ARBA" id="ARBA00022946"/>
    </source>
</evidence>
<evidence type="ECO:0000256" key="8">
    <source>
        <dbReference type="ARBA" id="ARBA00042704"/>
    </source>
</evidence>
<accession>A0A506UFH9</accession>
<dbReference type="Gene3D" id="3.40.50.1820">
    <property type="entry name" value="alpha/beta hydrolase"/>
    <property type="match status" value="1"/>
</dbReference>
<evidence type="ECO:0000256" key="9">
    <source>
        <dbReference type="ARBA" id="ARBA00046047"/>
    </source>
</evidence>
<evidence type="ECO:0000313" key="13">
    <source>
        <dbReference type="EMBL" id="TPW32548.1"/>
    </source>
</evidence>
<keyword evidence="2 13" id="KW-0378">Hydrolase</keyword>
<sequence length="267" mass="29257">MTDETALTFLTVERDDKPLKLAMRLRRATTTDTPVLIWFSGYGSDMLGTKAEALDLYAAENGLGLIRFDYAGHGESEGAFADGTISSWLEDALAVITETGPKEAILIGSSMGGWLALRALQEMKRRKLQTVPKGLLLLAPAPDFTSELIEPDLGPREKAELAERGYFEEHSIYGPEPTIYTAALIEDGRKNRVLDGIIETGCPVTIIQGRQDPDVPYSHALRLMTHLPADNVVLTLVNDGDHRLSRPEDIDRMLDALSRLIAATGKP</sequence>
<dbReference type="GO" id="GO:0102390">
    <property type="term" value="F:mycophenolic acid acyl-glucuronide esterase activity"/>
    <property type="evidence" value="ECO:0007669"/>
    <property type="project" value="UniProtKB-EC"/>
</dbReference>
<keyword evidence="3" id="KW-0809">Transit peptide</keyword>
<dbReference type="InterPro" id="IPR052382">
    <property type="entry name" value="ABHD10_acyl-thioesterase"/>
</dbReference>
<evidence type="ECO:0000256" key="10">
    <source>
        <dbReference type="ARBA" id="ARBA00047409"/>
    </source>
</evidence>
<proteinExistence type="predicted"/>
<feature type="domain" description="AB hydrolase-1" evidence="12">
    <location>
        <begin position="58"/>
        <end position="249"/>
    </location>
</feature>
<name>A0A506UFH9_9HYPH</name>
<evidence type="ECO:0000256" key="1">
    <source>
        <dbReference type="ARBA" id="ARBA00012423"/>
    </source>
</evidence>
<dbReference type="InterPro" id="IPR000073">
    <property type="entry name" value="AB_hydrolase_1"/>
</dbReference>
<dbReference type="Pfam" id="PF12697">
    <property type="entry name" value="Abhydrolase_6"/>
    <property type="match status" value="1"/>
</dbReference>
<dbReference type="OrthoDB" id="9813296at2"/>
<protein>
    <recommendedName>
        <fullName evidence="5">Palmitoyl-protein thioesterase ABHD10, mitochondrial</fullName>
        <ecNumber evidence="4">3.1.1.93</ecNumber>
        <ecNumber evidence="1">3.1.2.22</ecNumber>
    </recommendedName>
    <alternativeName>
        <fullName evidence="7">Acyl-protein thioesterase ABHD10</fullName>
    </alternativeName>
    <alternativeName>
        <fullName evidence="8">Alpha/beta hydrolase domain-containing protein 10</fullName>
    </alternativeName>
    <alternativeName>
        <fullName evidence="6">Mycophenolic acid acyl-glucuronide esterase, mitochondrial</fullName>
    </alternativeName>
</protein>
<dbReference type="SUPFAM" id="SSF53474">
    <property type="entry name" value="alpha/beta-Hydrolases"/>
    <property type="match status" value="1"/>
</dbReference>
<dbReference type="AlphaFoldDB" id="A0A506UFH9"/>
<gene>
    <name evidence="13" type="ORF">FJU08_06040</name>
</gene>
<dbReference type="PANTHER" id="PTHR16138">
    <property type="entry name" value="MYCOPHENOLIC ACID ACYL-GLUCURONIDE ESTERASE, MITOCHONDRIAL"/>
    <property type="match status" value="1"/>
</dbReference>
<evidence type="ECO:0000256" key="4">
    <source>
        <dbReference type="ARBA" id="ARBA00039132"/>
    </source>
</evidence>
<reference evidence="13 14" key="1">
    <citation type="submission" date="2019-06" db="EMBL/GenBank/DDBJ databases">
        <authorList>
            <person name="Li M."/>
        </authorList>
    </citation>
    <scope>NUCLEOTIDE SEQUENCE [LARGE SCALE GENOMIC DNA]</scope>
    <source>
        <strain evidence="13 14">BGMRC2036</strain>
    </source>
</reference>
<evidence type="ECO:0000259" key="12">
    <source>
        <dbReference type="Pfam" id="PF12697"/>
    </source>
</evidence>
<dbReference type="RefSeq" id="WP_141148058.1">
    <property type="nucleotide sequence ID" value="NZ_VHLG01000002.1"/>
</dbReference>